<evidence type="ECO:0000256" key="1">
    <source>
        <dbReference type="ARBA" id="ARBA00004651"/>
    </source>
</evidence>
<dbReference type="InterPro" id="IPR007208">
    <property type="entry name" value="MrpF/PhaF-like"/>
</dbReference>
<gene>
    <name evidence="8" type="ORF">MWN34_02455</name>
</gene>
<dbReference type="Pfam" id="PF04066">
    <property type="entry name" value="MrpF_PhaF"/>
    <property type="match status" value="1"/>
</dbReference>
<comment type="caution">
    <text evidence="8">The sequence shown here is derived from an EMBL/GenBank/DDBJ whole genome shotgun (WGS) entry which is preliminary data.</text>
</comment>
<evidence type="ECO:0000256" key="3">
    <source>
        <dbReference type="ARBA" id="ARBA00022692"/>
    </source>
</evidence>
<proteinExistence type="predicted"/>
<keyword evidence="2" id="KW-1003">Cell membrane</keyword>
<evidence type="ECO:0000256" key="5">
    <source>
        <dbReference type="ARBA" id="ARBA00023136"/>
    </source>
</evidence>
<organism evidence="8 9">
    <name type="scientific">Ancylobacter crimeensis</name>
    <dbReference type="NCBI Taxonomy" id="2579147"/>
    <lineage>
        <taxon>Bacteria</taxon>
        <taxon>Pseudomonadati</taxon>
        <taxon>Pseudomonadota</taxon>
        <taxon>Alphaproteobacteria</taxon>
        <taxon>Hyphomicrobiales</taxon>
        <taxon>Xanthobacteraceae</taxon>
        <taxon>Ancylobacter</taxon>
    </lineage>
</organism>
<name>A0ABT0D736_9HYPH</name>
<evidence type="ECO:0000256" key="4">
    <source>
        <dbReference type="ARBA" id="ARBA00022989"/>
    </source>
</evidence>
<keyword evidence="5 7" id="KW-0472">Membrane</keyword>
<evidence type="ECO:0000256" key="7">
    <source>
        <dbReference type="SAM" id="Phobius"/>
    </source>
</evidence>
<reference evidence="8 9" key="1">
    <citation type="submission" date="2022-04" db="EMBL/GenBank/DDBJ databases">
        <authorList>
            <person name="Grouzdev D.S."/>
            <person name="Pantiukh K.S."/>
            <person name="Krutkina M.S."/>
        </authorList>
    </citation>
    <scope>NUCLEOTIDE SEQUENCE [LARGE SCALE GENOMIC DNA]</scope>
    <source>
        <strain evidence="8 9">6x-1</strain>
    </source>
</reference>
<keyword evidence="9" id="KW-1185">Reference proteome</keyword>
<dbReference type="EMBL" id="JALKCH010000002">
    <property type="protein sequence ID" value="MCK0195762.1"/>
    <property type="molecule type" value="Genomic_DNA"/>
</dbReference>
<feature type="compositionally biased region" description="Basic and acidic residues" evidence="6">
    <location>
        <begin position="95"/>
        <end position="127"/>
    </location>
</feature>
<sequence length="127" mass="13237">MDEFLLGAGLVIAALLALSMLALLRAPTPVDRMMAAQLVGSSGAAICLLVAIAADLPAIIDVALVLTLLAAFAAATMSLKLRVPPAPHPTIPHALDPRARQRRAPELPAREMAHRGLPEIRAGEGSR</sequence>
<dbReference type="Proteomes" id="UP001203284">
    <property type="component" value="Unassembled WGS sequence"/>
</dbReference>
<protein>
    <submittedName>
        <fullName evidence="8">Monovalent cation/H+ antiporter complex subunit F</fullName>
    </submittedName>
</protein>
<keyword evidence="3 7" id="KW-0812">Transmembrane</keyword>
<evidence type="ECO:0000313" key="9">
    <source>
        <dbReference type="Proteomes" id="UP001203284"/>
    </source>
</evidence>
<keyword evidence="4 7" id="KW-1133">Transmembrane helix</keyword>
<comment type="subcellular location">
    <subcellularLocation>
        <location evidence="1">Cell membrane</location>
        <topology evidence="1">Multi-pass membrane protein</topology>
    </subcellularLocation>
</comment>
<feature type="region of interest" description="Disordered" evidence="6">
    <location>
        <begin position="88"/>
        <end position="127"/>
    </location>
</feature>
<dbReference type="RefSeq" id="WP_247026210.1">
    <property type="nucleotide sequence ID" value="NZ_JALKCH010000002.1"/>
</dbReference>
<evidence type="ECO:0000313" key="8">
    <source>
        <dbReference type="EMBL" id="MCK0195762.1"/>
    </source>
</evidence>
<accession>A0ABT0D736</accession>
<feature type="transmembrane region" description="Helical" evidence="7">
    <location>
        <begin position="6"/>
        <end position="24"/>
    </location>
</feature>
<evidence type="ECO:0000256" key="2">
    <source>
        <dbReference type="ARBA" id="ARBA00022475"/>
    </source>
</evidence>
<evidence type="ECO:0000256" key="6">
    <source>
        <dbReference type="SAM" id="MobiDB-lite"/>
    </source>
</evidence>
<feature type="transmembrane region" description="Helical" evidence="7">
    <location>
        <begin position="36"/>
        <end position="53"/>
    </location>
</feature>